<evidence type="ECO:0000256" key="3">
    <source>
        <dbReference type="SAM" id="MobiDB-lite"/>
    </source>
</evidence>
<evidence type="ECO:0000256" key="1">
    <source>
        <dbReference type="ARBA" id="ARBA00007198"/>
    </source>
</evidence>
<proteinExistence type="inferred from homology"/>
<dbReference type="NCBIfam" id="TIGR01616">
    <property type="entry name" value="nitro_assoc"/>
    <property type="match status" value="1"/>
</dbReference>
<dbReference type="EMBL" id="AF216815">
    <property type="protein sequence ID" value="AAF61908.1"/>
    <property type="molecule type" value="Genomic_DNA"/>
</dbReference>
<feature type="region of interest" description="Disordered" evidence="3">
    <location>
        <begin position="128"/>
        <end position="149"/>
    </location>
</feature>
<sequence>MADVIFFEKPGCAGNNRQKALLAEAGHTVHARDLLSEPWTADRLRPFFGDRPVAEWFNRAAPAVKSGEVDPDALDEAAALALMLKTPLLIRRPLMQVGDRCDCGFEAERVDAWIGLAAGAPEGKLEVRPRRDAALPTTRKGVTGQPGLS</sequence>
<dbReference type="AlphaFoldDB" id="Q9JP46"/>
<reference evidence="4" key="2">
    <citation type="submission" date="1999-12" db="EMBL/GenBank/DDBJ databases">
        <title>Sequence and function analysis of draTG genes downstream ORFs from Azospirillum brasilense Yu62.</title>
        <authorList>
            <person name="Ma L."/>
            <person name="Zhao Y."/>
            <person name="Wang J."/>
            <person name="Li J."/>
        </authorList>
    </citation>
    <scope>NUCLEOTIDE SEQUENCE</scope>
</reference>
<reference evidence="4" key="1">
    <citation type="journal article" date="1997" name="Chin. J. Biotechnol.">
        <title>Cloning and sequencing of draTG genes and their downstream region of Azospirillum brasilense Yu62.</title>
        <authorList>
            <person name="Ma L."/>
            <person name="Li J."/>
        </authorList>
    </citation>
    <scope>NUCLEOTIDE SEQUENCE</scope>
</reference>
<dbReference type="CDD" id="cd03033">
    <property type="entry name" value="ArsC_15kD"/>
    <property type="match status" value="1"/>
</dbReference>
<dbReference type="SUPFAM" id="SSF52833">
    <property type="entry name" value="Thioredoxin-like"/>
    <property type="match status" value="1"/>
</dbReference>
<dbReference type="InterPro" id="IPR006503">
    <property type="entry name" value="Nase-assoc"/>
</dbReference>
<dbReference type="Pfam" id="PF03960">
    <property type="entry name" value="ArsC"/>
    <property type="match status" value="1"/>
</dbReference>
<protein>
    <recommendedName>
        <fullName evidence="5">Nitrogenase-associated protein</fullName>
    </recommendedName>
</protein>
<evidence type="ECO:0008006" key="5">
    <source>
        <dbReference type="Google" id="ProtNLM"/>
    </source>
</evidence>
<dbReference type="PROSITE" id="PS51353">
    <property type="entry name" value="ARSC"/>
    <property type="match status" value="1"/>
</dbReference>
<evidence type="ECO:0000256" key="2">
    <source>
        <dbReference type="PROSITE-ProRule" id="PRU01282"/>
    </source>
</evidence>
<accession>Q9JP46</accession>
<dbReference type="InterPro" id="IPR036249">
    <property type="entry name" value="Thioredoxin-like_sf"/>
</dbReference>
<comment type="similarity">
    <text evidence="1 2">Belongs to the ArsC family.</text>
</comment>
<dbReference type="PANTHER" id="PTHR30041">
    <property type="entry name" value="ARSENATE REDUCTASE"/>
    <property type="match status" value="1"/>
</dbReference>
<name>Q9JP46_AZOBR</name>
<dbReference type="Gene3D" id="3.40.30.10">
    <property type="entry name" value="Glutaredoxin"/>
    <property type="match status" value="1"/>
</dbReference>
<evidence type="ECO:0000313" key="4">
    <source>
        <dbReference type="EMBL" id="AAF61908.1"/>
    </source>
</evidence>
<organism evidence="4">
    <name type="scientific">Azospirillum brasilense</name>
    <dbReference type="NCBI Taxonomy" id="192"/>
    <lineage>
        <taxon>Bacteria</taxon>
        <taxon>Pseudomonadati</taxon>
        <taxon>Pseudomonadota</taxon>
        <taxon>Alphaproteobacteria</taxon>
        <taxon>Rhodospirillales</taxon>
        <taxon>Azospirillaceae</taxon>
        <taxon>Azospirillum</taxon>
    </lineage>
</organism>
<dbReference type="InterPro" id="IPR006660">
    <property type="entry name" value="Arsenate_reductase-like"/>
</dbReference>
<dbReference type="PANTHER" id="PTHR30041:SF8">
    <property type="entry name" value="PROTEIN YFFB"/>
    <property type="match status" value="1"/>
</dbReference>